<organism evidence="4 5">
    <name type="scientific">Rhizopus stolonifer</name>
    <name type="common">Rhizopus nigricans</name>
    <dbReference type="NCBI Taxonomy" id="4846"/>
    <lineage>
        <taxon>Eukaryota</taxon>
        <taxon>Fungi</taxon>
        <taxon>Fungi incertae sedis</taxon>
        <taxon>Mucoromycota</taxon>
        <taxon>Mucoromycotina</taxon>
        <taxon>Mucoromycetes</taxon>
        <taxon>Mucorales</taxon>
        <taxon>Mucorineae</taxon>
        <taxon>Rhizopodaceae</taxon>
        <taxon>Rhizopus</taxon>
    </lineage>
</organism>
<dbReference type="Gene3D" id="1.10.1200.10">
    <property type="entry name" value="ACP-like"/>
    <property type="match status" value="1"/>
</dbReference>
<evidence type="ECO:0000256" key="1">
    <source>
        <dbReference type="ARBA" id="ARBA00022450"/>
    </source>
</evidence>
<dbReference type="InterPro" id="IPR020806">
    <property type="entry name" value="PKS_PP-bd"/>
</dbReference>
<dbReference type="AlphaFoldDB" id="A0A367KJN9"/>
<dbReference type="PANTHER" id="PTHR44845">
    <property type="entry name" value="CARRIER DOMAIN-CONTAINING PROTEIN"/>
    <property type="match status" value="1"/>
</dbReference>
<dbReference type="GO" id="GO:0031177">
    <property type="term" value="F:phosphopantetheine binding"/>
    <property type="evidence" value="ECO:0007669"/>
    <property type="project" value="InterPro"/>
</dbReference>
<evidence type="ECO:0000313" key="4">
    <source>
        <dbReference type="EMBL" id="RCI02379.1"/>
    </source>
</evidence>
<dbReference type="OrthoDB" id="429813at2759"/>
<reference evidence="4 5" key="1">
    <citation type="journal article" date="2018" name="G3 (Bethesda)">
        <title>Phylogenetic and Phylogenomic Definition of Rhizopus Species.</title>
        <authorList>
            <person name="Gryganskyi A.P."/>
            <person name="Golan J."/>
            <person name="Dolatabadi S."/>
            <person name="Mondo S."/>
            <person name="Robb S."/>
            <person name="Idnurm A."/>
            <person name="Muszewska A."/>
            <person name="Steczkiewicz K."/>
            <person name="Masonjones S."/>
            <person name="Liao H.L."/>
            <person name="Gajdeczka M.T."/>
            <person name="Anike F."/>
            <person name="Vuek A."/>
            <person name="Anishchenko I.M."/>
            <person name="Voigt K."/>
            <person name="de Hoog G.S."/>
            <person name="Smith M.E."/>
            <person name="Heitman J."/>
            <person name="Vilgalys R."/>
            <person name="Stajich J.E."/>
        </authorList>
    </citation>
    <scope>NUCLEOTIDE SEQUENCE [LARGE SCALE GENOMIC DNA]</scope>
    <source>
        <strain evidence="4 5">LSU 92-RS-03</strain>
    </source>
</reference>
<dbReference type="InterPro" id="IPR036736">
    <property type="entry name" value="ACP-like_sf"/>
</dbReference>
<name>A0A367KJN9_RHIST</name>
<dbReference type="Pfam" id="PF23562">
    <property type="entry name" value="AMP-binding_C_3"/>
    <property type="match status" value="1"/>
</dbReference>
<protein>
    <recommendedName>
        <fullName evidence="3">Carrier domain-containing protein</fullName>
    </recommendedName>
</protein>
<dbReference type="Pfam" id="PF00550">
    <property type="entry name" value="PP-binding"/>
    <property type="match status" value="1"/>
</dbReference>
<dbReference type="SMART" id="SM00823">
    <property type="entry name" value="PKS_PP"/>
    <property type="match status" value="1"/>
</dbReference>
<dbReference type="Pfam" id="PF00501">
    <property type="entry name" value="AMP-binding"/>
    <property type="match status" value="1"/>
</dbReference>
<sequence>MSSTNQNILDQSSVNYYKSFVNFVSIQSKLHADRVFARYPFNNTFKTLTYSEVDRITTNLACEWSEKGKGVDVISYISDNGVDYLLTMIALMKLRSVLLAVSPRNSEAAIVNLLEKTGSKILFTSPKYEAIAKASVANLNGVSIEVLQPFDINALLNQPLNVQHKEIINAEFDDTHLDSPALIIHSSGSTNFPKPIFLSNRYLLNICGIFKLYTEVNPHVDVLNQDDVFLTCIPMCHVFGFFCVFSVLYSGASVVFVEKLPPSQKEIEFTLKQNNCTLMAAPPVILEQMASHLKEGGDFSPAQKLKYIFFAGANLKHETGEWLQKNNINCRNLYGTTEICACLTSNLDPQCKNWYSLHPIWNNSEFNNHYVFEEAEEGYKHLYLRSGSPTMALHVSNREGGGYNTNDLFLEDPTLPGYYNYSGRRDDTLVMENGEKTNPVPMENTIRQSPMVKQVAVLGHARQCTAALVEVDMAYAMSFGPEDIISVVHEAVEDANKECPSHSTIMPQMVKILPFNINLPSTDKGTVIRKKAEAMNIDLVEKLYKDFIEGPTSVSSGDVSSWSGETTESFLVKSTADVLKLSESALSDYNKSVFDLGLNSLTAIQLRNIIAQQFGNVPQNFLFQNSTISSMREALLSNSQVDASELIEKRYQQTQELAKFYVERAEVDFPVAKNDYESTKKDKVVMLTGATGSLGSFMLRDLLKDETVKKVYCLVRGKESTLQDRLVDAFKSRHLDSSLLDTERLEVLPMRLSEPNIGLTKERYDQLKEEVTIVQHCAWLLDFNMAIDHYDKECIAPFYNLLKFAYREANPMHVHIISSVSASAALGPEIEEKPLPFDSHVAMPMGYGQSKFVCEILLNYLMTKKNFPCYIERLGQVAGDTENGVWNTSEQYPLLFIGGCLMQKMPNLPTVIDWIPVDYASAAIVDIMLRTSQLPASEENSIYHIVNPRLENWSDILQAMKSCGLKFDAINSIEWVEALSKDDTNPAFRLMAFYEDSFKKDFKMPVWQTKNTCKFTPVLAKSPIINSDLFEKYLNHWKSVGFYNPSN</sequence>
<dbReference type="SUPFAM" id="SSF47336">
    <property type="entry name" value="ACP-like"/>
    <property type="match status" value="1"/>
</dbReference>
<dbReference type="Pfam" id="PF07993">
    <property type="entry name" value="NAD_binding_4"/>
    <property type="match status" value="1"/>
</dbReference>
<evidence type="ECO:0000256" key="2">
    <source>
        <dbReference type="ARBA" id="ARBA00022553"/>
    </source>
</evidence>
<dbReference type="Gene3D" id="3.40.50.12780">
    <property type="entry name" value="N-terminal domain of ligase-like"/>
    <property type="match status" value="1"/>
</dbReference>
<keyword evidence="2" id="KW-0597">Phosphoprotein</keyword>
<accession>A0A367KJN9</accession>
<dbReference type="STRING" id="4846.A0A367KJN9"/>
<dbReference type="PROSITE" id="PS00012">
    <property type="entry name" value="PHOSPHOPANTETHEINE"/>
    <property type="match status" value="1"/>
</dbReference>
<dbReference type="PROSITE" id="PS50075">
    <property type="entry name" value="CARRIER"/>
    <property type="match status" value="1"/>
</dbReference>
<dbReference type="SUPFAM" id="SSF51735">
    <property type="entry name" value="NAD(P)-binding Rossmann-fold domains"/>
    <property type="match status" value="1"/>
</dbReference>
<evidence type="ECO:0000259" key="3">
    <source>
        <dbReference type="PROSITE" id="PS50075"/>
    </source>
</evidence>
<dbReference type="InterPro" id="IPR006162">
    <property type="entry name" value="Ppantetheine_attach_site"/>
</dbReference>
<keyword evidence="1" id="KW-0596">Phosphopantetheine</keyword>
<proteinExistence type="predicted"/>
<dbReference type="InterPro" id="IPR042099">
    <property type="entry name" value="ANL_N_sf"/>
</dbReference>
<dbReference type="InterPro" id="IPR013120">
    <property type="entry name" value="FAR_NAD-bd"/>
</dbReference>
<dbReference type="Proteomes" id="UP000253551">
    <property type="component" value="Unassembled WGS sequence"/>
</dbReference>
<dbReference type="PANTHER" id="PTHR44845:SF6">
    <property type="entry name" value="BETA-ALANINE-ACTIVATING ENZYME"/>
    <property type="match status" value="1"/>
</dbReference>
<dbReference type="Gene3D" id="3.40.50.720">
    <property type="entry name" value="NAD(P)-binding Rossmann-like Domain"/>
    <property type="match status" value="1"/>
</dbReference>
<dbReference type="InterPro" id="IPR009081">
    <property type="entry name" value="PP-bd_ACP"/>
</dbReference>
<dbReference type="EMBL" id="PJQM01001421">
    <property type="protein sequence ID" value="RCI02379.1"/>
    <property type="molecule type" value="Genomic_DNA"/>
</dbReference>
<keyword evidence="5" id="KW-1185">Reference proteome</keyword>
<feature type="domain" description="Carrier" evidence="3">
    <location>
        <begin position="562"/>
        <end position="639"/>
    </location>
</feature>
<comment type="caution">
    <text evidence="4">The sequence shown here is derived from an EMBL/GenBank/DDBJ whole genome shotgun (WGS) entry which is preliminary data.</text>
</comment>
<dbReference type="InterPro" id="IPR036291">
    <property type="entry name" value="NAD(P)-bd_dom_sf"/>
</dbReference>
<dbReference type="SUPFAM" id="SSF56801">
    <property type="entry name" value="Acetyl-CoA synthetase-like"/>
    <property type="match status" value="1"/>
</dbReference>
<gene>
    <name evidence="4" type="ORF">CU098_008841</name>
</gene>
<dbReference type="InterPro" id="IPR000873">
    <property type="entry name" value="AMP-dep_synth/lig_dom"/>
</dbReference>
<evidence type="ECO:0000313" key="5">
    <source>
        <dbReference type="Proteomes" id="UP000253551"/>
    </source>
</evidence>